<dbReference type="Proteomes" id="UP000002748">
    <property type="component" value="Unassembled WGS sequence"/>
</dbReference>
<evidence type="ECO:0000313" key="1">
    <source>
        <dbReference type="EMBL" id="EJT53259.1"/>
    </source>
</evidence>
<dbReference type="EMBL" id="ALBS01000002">
    <property type="protein sequence ID" value="EJT53259.1"/>
    <property type="molecule type" value="Genomic_DNA"/>
</dbReference>
<dbReference type="GeneID" id="25988734"/>
<accession>J8TSQ7</accession>
<name>J8TSQ7_TRIAS</name>
<comment type="caution">
    <text evidence="1">The sequence shown here is derived from an EMBL/GenBank/DDBJ whole genome shotgun (WGS) entry which is preliminary data.</text>
</comment>
<dbReference type="VEuPathDB" id="FungiDB:A1Q1_05222"/>
<proteinExistence type="predicted"/>
<reference evidence="1 2" key="1">
    <citation type="journal article" date="2012" name="Eukaryot. Cell">
        <title>Draft genome sequence of CBS 2479, the standard type strain of Trichosporon asahii.</title>
        <authorList>
            <person name="Yang R.Y."/>
            <person name="Li H.T."/>
            <person name="Zhu H."/>
            <person name="Zhou G.P."/>
            <person name="Wang M."/>
            <person name="Wang L."/>
        </authorList>
    </citation>
    <scope>NUCLEOTIDE SEQUENCE [LARGE SCALE GENOMIC DNA]</scope>
    <source>
        <strain evidence="2">ATCC 90039 / CBS 2479 / JCM 2466 / KCTC 7840 / NCYC 2677 / UAMH 7654</strain>
    </source>
</reference>
<organism evidence="1 2">
    <name type="scientific">Trichosporon asahii var. asahii (strain ATCC 90039 / CBS 2479 / JCM 2466 / KCTC 7840 / NBRC 103889/ NCYC 2677 / UAMH 7654)</name>
    <name type="common">Yeast</name>
    <dbReference type="NCBI Taxonomy" id="1186058"/>
    <lineage>
        <taxon>Eukaryota</taxon>
        <taxon>Fungi</taxon>
        <taxon>Dikarya</taxon>
        <taxon>Basidiomycota</taxon>
        <taxon>Agaricomycotina</taxon>
        <taxon>Tremellomycetes</taxon>
        <taxon>Trichosporonales</taxon>
        <taxon>Trichosporonaceae</taxon>
        <taxon>Trichosporon</taxon>
    </lineage>
</organism>
<protein>
    <submittedName>
        <fullName evidence="1">Uncharacterized protein</fullName>
    </submittedName>
</protein>
<dbReference type="RefSeq" id="XP_014184172.1">
    <property type="nucleotide sequence ID" value="XM_014328697.1"/>
</dbReference>
<gene>
    <name evidence="1" type="ORF">A1Q1_05222</name>
</gene>
<sequence>MPSATARVEADVMSACAFGEQHALSPRCYNRSFCRCRAGDFEDYTAVGFPNRFQDPATVRKALVPLSHLETSEDSSHPPKSASDRFPKPLGMPLGMLVAQILAVAVAASGAAATNLVPGTLEHNAPRGPRRLDTEPHAEALDKRGDWDNGYYGPAARRAFDAWTDTVFSFPTIGNYFVTASYVNYNIFCPHTEQRATYQGAEYVLYSFGCGALFWSKWPALGISSVNCRGNGGGSNTGASVYCW</sequence>
<dbReference type="HOGENOM" id="CLU_1138691_0_0_1"/>
<evidence type="ECO:0000313" key="2">
    <source>
        <dbReference type="Proteomes" id="UP000002748"/>
    </source>
</evidence>
<dbReference type="AlphaFoldDB" id="J8TSQ7"/>
<dbReference type="KEGG" id="tasa:A1Q1_05222"/>